<comment type="similarity">
    <text evidence="2">Belongs to the outer membrane factor (OMF) (TC 1.B.17) family.</text>
</comment>
<dbReference type="InterPro" id="IPR003423">
    <property type="entry name" value="OMP_efflux"/>
</dbReference>
<gene>
    <name evidence="9" type="ORF">CLV39_0833</name>
</gene>
<feature type="coiled-coil region" evidence="8">
    <location>
        <begin position="185"/>
        <end position="219"/>
    </location>
</feature>
<dbReference type="EMBL" id="REFO01000011">
    <property type="protein sequence ID" value="RMA97178.1"/>
    <property type="molecule type" value="Genomic_DNA"/>
</dbReference>
<keyword evidence="8" id="KW-0175">Coiled coil</keyword>
<evidence type="ECO:0000256" key="4">
    <source>
        <dbReference type="ARBA" id="ARBA00022452"/>
    </source>
</evidence>
<dbReference type="PANTHER" id="PTHR30026">
    <property type="entry name" value="OUTER MEMBRANE PROTEIN TOLC"/>
    <property type="match status" value="1"/>
</dbReference>
<sequence>MKKLAYILFLPIASYGLTIDQAVQKALNQNLNLKEYKQDIKANQYQLKEDKQLWFPQFFVSYSYTMFKDTPYTQIPISFGSISPPPFKQFNKQFSNFDIGINYPIFTGFQRINKIKISKSQIKSSKYMYHEQENEIKAKVEKAYLNVLMAEDALNIYKSQKKAVSYAVKKAKEQYKEGLRTKVDVLQAKVKLSKVERDIKKAEGNLKIAKAYLNNLLNQDINKDFQVEHVKWNIPKNLNLEKLQELAIRNRKIINALSEQEKQAEYLYKINQASFYPQVVAQAKYNYSNQSPYLDPKGNYIFAIALNLEFQGIKPYYASLKTKELEKKLVIKINQLKNNIKLQVKSAYENFLTAQKNLDIAENTLKEAEEYYKLVKGQYENQLADMTDLLNAESSYTAAKRGRMISYYELLKAFVDLEKAVGVDLNEK</sequence>
<evidence type="ECO:0000256" key="6">
    <source>
        <dbReference type="ARBA" id="ARBA00023136"/>
    </source>
</evidence>
<keyword evidence="6" id="KW-0472">Membrane</keyword>
<evidence type="ECO:0000256" key="2">
    <source>
        <dbReference type="ARBA" id="ARBA00007613"/>
    </source>
</evidence>
<dbReference type="Proteomes" id="UP000280842">
    <property type="component" value="Unassembled WGS sequence"/>
</dbReference>
<dbReference type="GO" id="GO:0009279">
    <property type="term" value="C:cell outer membrane"/>
    <property type="evidence" value="ECO:0007669"/>
    <property type="project" value="UniProtKB-SubCell"/>
</dbReference>
<evidence type="ECO:0000256" key="3">
    <source>
        <dbReference type="ARBA" id="ARBA00022448"/>
    </source>
</evidence>
<name>A0A3M0BQR8_9AQUI</name>
<evidence type="ECO:0000313" key="10">
    <source>
        <dbReference type="Proteomes" id="UP000280842"/>
    </source>
</evidence>
<accession>A0A3M0BQR8</accession>
<dbReference type="Gene3D" id="1.20.1600.10">
    <property type="entry name" value="Outer membrane efflux proteins (OEP)"/>
    <property type="match status" value="1"/>
</dbReference>
<keyword evidence="4" id="KW-1134">Transmembrane beta strand</keyword>
<dbReference type="RefSeq" id="WP_121922965.1">
    <property type="nucleotide sequence ID" value="NZ_REFO01000011.1"/>
</dbReference>
<evidence type="ECO:0000313" key="9">
    <source>
        <dbReference type="EMBL" id="RMA97178.1"/>
    </source>
</evidence>
<dbReference type="GO" id="GO:0015562">
    <property type="term" value="F:efflux transmembrane transporter activity"/>
    <property type="evidence" value="ECO:0007669"/>
    <property type="project" value="InterPro"/>
</dbReference>
<organism evidence="9 10">
    <name type="scientific">Hydrogenothermus marinus</name>
    <dbReference type="NCBI Taxonomy" id="133270"/>
    <lineage>
        <taxon>Bacteria</taxon>
        <taxon>Pseudomonadati</taxon>
        <taxon>Aquificota</taxon>
        <taxon>Aquificia</taxon>
        <taxon>Aquificales</taxon>
        <taxon>Hydrogenothermaceae</taxon>
        <taxon>Hydrogenothermus</taxon>
    </lineage>
</organism>
<keyword evidence="10" id="KW-1185">Reference proteome</keyword>
<comment type="caution">
    <text evidence="9">The sequence shown here is derived from an EMBL/GenBank/DDBJ whole genome shotgun (WGS) entry which is preliminary data.</text>
</comment>
<evidence type="ECO:0000256" key="8">
    <source>
        <dbReference type="SAM" id="Coils"/>
    </source>
</evidence>
<feature type="coiled-coil region" evidence="8">
    <location>
        <begin position="351"/>
        <end position="378"/>
    </location>
</feature>
<dbReference type="OrthoDB" id="9472at2"/>
<evidence type="ECO:0000256" key="1">
    <source>
        <dbReference type="ARBA" id="ARBA00004442"/>
    </source>
</evidence>
<proteinExistence type="inferred from homology"/>
<keyword evidence="7" id="KW-0998">Cell outer membrane</keyword>
<protein>
    <submittedName>
        <fullName evidence="9">Outer membrane protein TolC</fullName>
    </submittedName>
</protein>
<dbReference type="GO" id="GO:0015288">
    <property type="term" value="F:porin activity"/>
    <property type="evidence" value="ECO:0007669"/>
    <property type="project" value="TreeGrafter"/>
</dbReference>
<dbReference type="InterPro" id="IPR051906">
    <property type="entry name" value="TolC-like"/>
</dbReference>
<keyword evidence="3" id="KW-0813">Transport</keyword>
<dbReference type="SUPFAM" id="SSF56954">
    <property type="entry name" value="Outer membrane efflux proteins (OEP)"/>
    <property type="match status" value="1"/>
</dbReference>
<reference evidence="9 10" key="1">
    <citation type="submission" date="2018-10" db="EMBL/GenBank/DDBJ databases">
        <title>Genomic Encyclopedia of Archaeal and Bacterial Type Strains, Phase II (KMG-II): from individual species to whole genera.</title>
        <authorList>
            <person name="Goeker M."/>
        </authorList>
    </citation>
    <scope>NUCLEOTIDE SEQUENCE [LARGE SCALE GENOMIC DNA]</scope>
    <source>
        <strain evidence="9 10">VM1</strain>
    </source>
</reference>
<dbReference type="PANTHER" id="PTHR30026:SF20">
    <property type="entry name" value="OUTER MEMBRANE PROTEIN TOLC"/>
    <property type="match status" value="1"/>
</dbReference>
<comment type="subcellular location">
    <subcellularLocation>
        <location evidence="1">Cell outer membrane</location>
    </subcellularLocation>
</comment>
<dbReference type="Pfam" id="PF02321">
    <property type="entry name" value="OEP"/>
    <property type="match status" value="2"/>
</dbReference>
<evidence type="ECO:0000256" key="7">
    <source>
        <dbReference type="ARBA" id="ARBA00023237"/>
    </source>
</evidence>
<evidence type="ECO:0000256" key="5">
    <source>
        <dbReference type="ARBA" id="ARBA00022692"/>
    </source>
</evidence>
<dbReference type="AlphaFoldDB" id="A0A3M0BQR8"/>
<dbReference type="GO" id="GO:1990281">
    <property type="term" value="C:efflux pump complex"/>
    <property type="evidence" value="ECO:0007669"/>
    <property type="project" value="TreeGrafter"/>
</dbReference>
<keyword evidence="5" id="KW-0812">Transmembrane</keyword>